<name>A0A4R7P319_9GAMM</name>
<evidence type="ECO:0000256" key="1">
    <source>
        <dbReference type="SAM" id="SignalP"/>
    </source>
</evidence>
<keyword evidence="3" id="KW-1185">Reference proteome</keyword>
<dbReference type="OrthoDB" id="6751304at2"/>
<feature type="signal peptide" evidence="1">
    <location>
        <begin position="1"/>
        <end position="30"/>
    </location>
</feature>
<dbReference type="EMBL" id="SOBT01000009">
    <property type="protein sequence ID" value="TDU28143.1"/>
    <property type="molecule type" value="Genomic_DNA"/>
</dbReference>
<sequence length="455" mass="51433">MTGRHDGATRARFALLLGSLLALVPLRLSAAELDSPATTCMGAERAGSDAGVAAYTGRYLGTWPGQTHPYGYEPGPYAAEAPLFEVNAGNQAQHADALTAGQKALLRQYPAAFRMKVYPSHRDFRFADWVCEAVKHNATEARVINDGRGIAGVSGAIPFPFPKDGLQAIWNAINPHRGWTESVVTDIADVYADGAIAWGKQRFKTLDPGKDPTRRGSYQDTVGAYFMAHYLLPARDRGLVAVGYQPNDFSRQSTQSTWLYQPWIRRVRQSAPVGFDYPVPPAGLRTVDEDYGYNGSPERYEWKLVGRREMLVPYHNFRVNDPAVRYADLVKPSTLNPEYLRYERHRVWVIEGRLKPGMRHIYSRREFYVDEDSWLVLWADNYDARGSLWRTSFITYFYSQESSTFHRGVSVYHDLQQHAYEATYLVNEAGEGWWRLNQPLTPEMFSAEAAARAGR</sequence>
<keyword evidence="1" id="KW-0732">Signal</keyword>
<dbReference type="Pfam" id="PF07044">
    <property type="entry name" value="DUF1329"/>
    <property type="match status" value="1"/>
</dbReference>
<accession>A0A4R7P319</accession>
<evidence type="ECO:0000313" key="2">
    <source>
        <dbReference type="EMBL" id="TDU28143.1"/>
    </source>
</evidence>
<dbReference type="Gene3D" id="2.50.20.10">
    <property type="entry name" value="Lipoprotein localisation LolA/LolB/LppX"/>
    <property type="match status" value="1"/>
</dbReference>
<gene>
    <name evidence="2" type="ORF">DFR24_2508</name>
</gene>
<dbReference type="AlphaFoldDB" id="A0A4R7P319"/>
<proteinExistence type="predicted"/>
<protein>
    <submittedName>
        <fullName evidence="2">Uncharacterized protein DUF1329</fullName>
    </submittedName>
</protein>
<dbReference type="Proteomes" id="UP000295341">
    <property type="component" value="Unassembled WGS sequence"/>
</dbReference>
<organism evidence="2 3">
    <name type="scientific">Panacagrimonas perspica</name>
    <dbReference type="NCBI Taxonomy" id="381431"/>
    <lineage>
        <taxon>Bacteria</taxon>
        <taxon>Pseudomonadati</taxon>
        <taxon>Pseudomonadota</taxon>
        <taxon>Gammaproteobacteria</taxon>
        <taxon>Nevskiales</taxon>
        <taxon>Nevskiaceae</taxon>
        <taxon>Panacagrimonas</taxon>
    </lineage>
</organism>
<dbReference type="CDD" id="cd16329">
    <property type="entry name" value="LolA_like"/>
    <property type="match status" value="1"/>
</dbReference>
<comment type="caution">
    <text evidence="2">The sequence shown here is derived from an EMBL/GenBank/DDBJ whole genome shotgun (WGS) entry which is preliminary data.</text>
</comment>
<dbReference type="RefSeq" id="WP_133881726.1">
    <property type="nucleotide sequence ID" value="NZ_MWIN01000044.1"/>
</dbReference>
<dbReference type="InterPro" id="IPR010752">
    <property type="entry name" value="DUF1329"/>
</dbReference>
<evidence type="ECO:0000313" key="3">
    <source>
        <dbReference type="Proteomes" id="UP000295341"/>
    </source>
</evidence>
<feature type="chain" id="PRO_5030099530" evidence="1">
    <location>
        <begin position="31"/>
        <end position="455"/>
    </location>
</feature>
<reference evidence="2 3" key="1">
    <citation type="submission" date="2019-03" db="EMBL/GenBank/DDBJ databases">
        <title>Genomic Encyclopedia of Type Strains, Phase IV (KMG-IV): sequencing the most valuable type-strain genomes for metagenomic binning, comparative biology and taxonomic classification.</title>
        <authorList>
            <person name="Goeker M."/>
        </authorList>
    </citation>
    <scope>NUCLEOTIDE SEQUENCE [LARGE SCALE GENOMIC DNA]</scope>
    <source>
        <strain evidence="2 3">DSM 26377</strain>
    </source>
</reference>